<reference evidence="1 2" key="1">
    <citation type="submission" date="2020-08" db="EMBL/GenBank/DDBJ databases">
        <title>Genomic Encyclopedia of Type Strains, Phase IV (KMG-IV): sequencing the most valuable type-strain genomes for metagenomic binning, comparative biology and taxonomic classification.</title>
        <authorList>
            <person name="Goeker M."/>
        </authorList>
    </citation>
    <scope>NUCLEOTIDE SEQUENCE [LARGE SCALE GENOMIC DNA]</scope>
    <source>
        <strain evidence="1 2">DSM 18233</strain>
    </source>
</reference>
<protein>
    <submittedName>
        <fullName evidence="1">Uncharacterized protein</fullName>
    </submittedName>
</protein>
<sequence>MANIHHFDFNVEVRPVPIGAGLAGWYQIVRCEGDRRIPVTDWLRVPGRPAGIVHHAVHSARQRASVHLRKMS</sequence>
<dbReference type="RefSeq" id="WP_184102925.1">
    <property type="nucleotide sequence ID" value="NZ_JACHHN010000010.1"/>
</dbReference>
<comment type="caution">
    <text evidence="1">The sequence shown here is derived from an EMBL/GenBank/DDBJ whole genome shotgun (WGS) entry which is preliminary data.</text>
</comment>
<dbReference type="EMBL" id="JACHHN010000010">
    <property type="protein sequence ID" value="MBB5193278.1"/>
    <property type="molecule type" value="Genomic_DNA"/>
</dbReference>
<evidence type="ECO:0000313" key="2">
    <source>
        <dbReference type="Proteomes" id="UP000543030"/>
    </source>
</evidence>
<name>A0A840RL77_9NEIS</name>
<evidence type="ECO:0000313" key="1">
    <source>
        <dbReference type="EMBL" id="MBB5193278.1"/>
    </source>
</evidence>
<keyword evidence="2" id="KW-1185">Reference proteome</keyword>
<organism evidence="1 2">
    <name type="scientific">Silvimonas terrae</name>
    <dbReference type="NCBI Taxonomy" id="300266"/>
    <lineage>
        <taxon>Bacteria</taxon>
        <taxon>Pseudomonadati</taxon>
        <taxon>Pseudomonadota</taxon>
        <taxon>Betaproteobacteria</taxon>
        <taxon>Neisseriales</taxon>
        <taxon>Chitinibacteraceae</taxon>
        <taxon>Silvimonas</taxon>
    </lineage>
</organism>
<accession>A0A840RL77</accession>
<gene>
    <name evidence="1" type="ORF">HNQ50_004032</name>
</gene>
<dbReference type="Proteomes" id="UP000543030">
    <property type="component" value="Unassembled WGS sequence"/>
</dbReference>
<proteinExistence type="predicted"/>
<dbReference type="AlphaFoldDB" id="A0A840RL77"/>